<dbReference type="SUPFAM" id="SSF51905">
    <property type="entry name" value="FAD/NAD(P)-binding domain"/>
    <property type="match status" value="1"/>
</dbReference>
<organism evidence="3 4">
    <name type="scientific">Melipona bicolor</name>
    <dbReference type="NCBI Taxonomy" id="60889"/>
    <lineage>
        <taxon>Eukaryota</taxon>
        <taxon>Metazoa</taxon>
        <taxon>Ecdysozoa</taxon>
        <taxon>Arthropoda</taxon>
        <taxon>Hexapoda</taxon>
        <taxon>Insecta</taxon>
        <taxon>Pterygota</taxon>
        <taxon>Neoptera</taxon>
        <taxon>Endopterygota</taxon>
        <taxon>Hymenoptera</taxon>
        <taxon>Apocrita</taxon>
        <taxon>Aculeata</taxon>
        <taxon>Apoidea</taxon>
        <taxon>Anthophila</taxon>
        <taxon>Apidae</taxon>
        <taxon>Melipona</taxon>
    </lineage>
</organism>
<dbReference type="Proteomes" id="UP001177670">
    <property type="component" value="Unassembled WGS sequence"/>
</dbReference>
<evidence type="ECO:0000313" key="3">
    <source>
        <dbReference type="EMBL" id="KAK1137822.1"/>
    </source>
</evidence>
<dbReference type="SUPFAM" id="SSF54373">
    <property type="entry name" value="FAD-linked reductases, C-terminal domain"/>
    <property type="match status" value="1"/>
</dbReference>
<comment type="caution">
    <text evidence="3">The sequence shown here is derived from an EMBL/GenBank/DDBJ whole genome shotgun (WGS) entry which is preliminary data.</text>
</comment>
<name>A0AA40KZ29_9HYME</name>
<gene>
    <name evidence="3" type="ORF">K0M31_002316</name>
</gene>
<dbReference type="InterPro" id="IPR036188">
    <property type="entry name" value="FAD/NAD-bd_sf"/>
</dbReference>
<evidence type="ECO:0000313" key="4">
    <source>
        <dbReference type="Proteomes" id="UP001177670"/>
    </source>
</evidence>
<proteinExistence type="inferred from homology"/>
<dbReference type="InterPro" id="IPR012132">
    <property type="entry name" value="GMC_OxRdtase"/>
</dbReference>
<dbReference type="InterPro" id="IPR000172">
    <property type="entry name" value="GMC_OxRdtase_N"/>
</dbReference>
<accession>A0AA40KZ29</accession>
<reference evidence="3" key="1">
    <citation type="submission" date="2021-10" db="EMBL/GenBank/DDBJ databases">
        <title>Melipona bicolor Genome sequencing and assembly.</title>
        <authorList>
            <person name="Araujo N.S."/>
            <person name="Arias M.C."/>
        </authorList>
    </citation>
    <scope>NUCLEOTIDE SEQUENCE</scope>
    <source>
        <strain evidence="3">USP_2M_L1-L4_2017</strain>
        <tissue evidence="3">Whole body</tissue>
    </source>
</reference>
<dbReference type="PANTHER" id="PTHR11552:SF227">
    <property type="entry name" value="GLUCOSE DEHYDROGENASE [FAD, QUINONE]-LIKE PROTEIN"/>
    <property type="match status" value="1"/>
</dbReference>
<dbReference type="PROSITE" id="PS00624">
    <property type="entry name" value="GMC_OXRED_2"/>
    <property type="match status" value="1"/>
</dbReference>
<dbReference type="AlphaFoldDB" id="A0AA40KZ29"/>
<sequence>MGYEARDINGEHQTGFMFAQGTIRHGSRCSTAKAFLRPAKSRKNLHVALEAHVTKILIDSSSKRAYGVEFVRNGEMLRVLAKKEVIVSAGAVNSPQLLMLSGIGPREHLSQHGISVIQDLKVGHNLQDHIGVTGFTFIVNQDISYIESKLYNVYDALNYLIYGNGPLTSFGGVETLGFINTTYAKATDDFPDIGVLLVAGSLCSDGGRKIRRVHGLTTESYEAMLNELNNANTWSMLLMLLRPKSRGVIKL</sequence>
<dbReference type="GO" id="GO:0016614">
    <property type="term" value="F:oxidoreductase activity, acting on CH-OH group of donors"/>
    <property type="evidence" value="ECO:0007669"/>
    <property type="project" value="InterPro"/>
</dbReference>
<evidence type="ECO:0000256" key="1">
    <source>
        <dbReference type="ARBA" id="ARBA00010790"/>
    </source>
</evidence>
<comment type="similarity">
    <text evidence="1">Belongs to the GMC oxidoreductase family.</text>
</comment>
<protein>
    <recommendedName>
        <fullName evidence="2">Glucose-methanol-choline oxidoreductase N-terminal domain-containing protein</fullName>
    </recommendedName>
</protein>
<dbReference type="Gene3D" id="3.50.50.60">
    <property type="entry name" value="FAD/NAD(P)-binding domain"/>
    <property type="match status" value="1"/>
</dbReference>
<dbReference type="PANTHER" id="PTHR11552">
    <property type="entry name" value="GLUCOSE-METHANOL-CHOLINE GMC OXIDOREDUCTASE"/>
    <property type="match status" value="1"/>
</dbReference>
<evidence type="ECO:0000259" key="2">
    <source>
        <dbReference type="PROSITE" id="PS00624"/>
    </source>
</evidence>
<keyword evidence="4" id="KW-1185">Reference proteome</keyword>
<dbReference type="EMBL" id="JAHYIQ010000001">
    <property type="protein sequence ID" value="KAK1137822.1"/>
    <property type="molecule type" value="Genomic_DNA"/>
</dbReference>
<feature type="domain" description="Glucose-methanol-choline oxidoreductase N-terminal" evidence="2">
    <location>
        <begin position="90"/>
        <end position="104"/>
    </location>
</feature>
<dbReference type="GO" id="GO:0050660">
    <property type="term" value="F:flavin adenine dinucleotide binding"/>
    <property type="evidence" value="ECO:0007669"/>
    <property type="project" value="InterPro"/>
</dbReference>
<dbReference type="Pfam" id="PF00732">
    <property type="entry name" value="GMC_oxred_N"/>
    <property type="match status" value="1"/>
</dbReference>